<feature type="region of interest" description="Disordered" evidence="1">
    <location>
        <begin position="52"/>
        <end position="74"/>
    </location>
</feature>
<evidence type="ECO:0000313" key="3">
    <source>
        <dbReference type="Proteomes" id="UP001367508"/>
    </source>
</evidence>
<reference evidence="2 3" key="1">
    <citation type="submission" date="2024-01" db="EMBL/GenBank/DDBJ databases">
        <title>The genomes of 5 underutilized Papilionoideae crops provide insights into root nodulation and disease resistanc.</title>
        <authorList>
            <person name="Jiang F."/>
        </authorList>
    </citation>
    <scope>NUCLEOTIDE SEQUENCE [LARGE SCALE GENOMIC DNA]</scope>
    <source>
        <strain evidence="2">LVBAO_FW01</strain>
        <tissue evidence="2">Leaves</tissue>
    </source>
</reference>
<proteinExistence type="predicted"/>
<sequence length="195" mass="22275">MSGGEIKVLLQMLAAPNNLLLLECMDTMLCGWVPELDYAELHSPIKEEFIESKKNAKQEDNESSGGYKETKKGEKKIHQLKREFNSFACAARNTLINSTSRYSFTRKLRKQAYPIRVALSNVVHYQNGRMSLSAVYNSPYIYKLASSQKFRTSVKTCNLVLAPFKREGVIKALFNSDQVDHLAPYCEEEERDFGF</sequence>
<keyword evidence="3" id="KW-1185">Reference proteome</keyword>
<accession>A0AAN9KEZ9</accession>
<comment type="caution">
    <text evidence="2">The sequence shown here is derived from an EMBL/GenBank/DDBJ whole genome shotgun (WGS) entry which is preliminary data.</text>
</comment>
<name>A0AAN9KEZ9_CANGL</name>
<dbReference type="Proteomes" id="UP001367508">
    <property type="component" value="Unassembled WGS sequence"/>
</dbReference>
<dbReference type="AlphaFoldDB" id="A0AAN9KEZ9"/>
<organism evidence="2 3">
    <name type="scientific">Canavalia gladiata</name>
    <name type="common">Sword bean</name>
    <name type="synonym">Dolichos gladiatus</name>
    <dbReference type="NCBI Taxonomy" id="3824"/>
    <lineage>
        <taxon>Eukaryota</taxon>
        <taxon>Viridiplantae</taxon>
        <taxon>Streptophyta</taxon>
        <taxon>Embryophyta</taxon>
        <taxon>Tracheophyta</taxon>
        <taxon>Spermatophyta</taxon>
        <taxon>Magnoliopsida</taxon>
        <taxon>eudicotyledons</taxon>
        <taxon>Gunneridae</taxon>
        <taxon>Pentapetalae</taxon>
        <taxon>rosids</taxon>
        <taxon>fabids</taxon>
        <taxon>Fabales</taxon>
        <taxon>Fabaceae</taxon>
        <taxon>Papilionoideae</taxon>
        <taxon>50 kb inversion clade</taxon>
        <taxon>NPAAA clade</taxon>
        <taxon>indigoferoid/millettioid clade</taxon>
        <taxon>Phaseoleae</taxon>
        <taxon>Canavalia</taxon>
    </lineage>
</organism>
<evidence type="ECO:0000256" key="1">
    <source>
        <dbReference type="SAM" id="MobiDB-lite"/>
    </source>
</evidence>
<gene>
    <name evidence="2" type="ORF">VNO77_33494</name>
</gene>
<evidence type="ECO:0000313" key="2">
    <source>
        <dbReference type="EMBL" id="KAK7314962.1"/>
    </source>
</evidence>
<protein>
    <submittedName>
        <fullName evidence="2">Uncharacterized protein</fullName>
    </submittedName>
</protein>
<dbReference type="EMBL" id="JAYMYQ010000008">
    <property type="protein sequence ID" value="KAK7314962.1"/>
    <property type="molecule type" value="Genomic_DNA"/>
</dbReference>